<organism evidence="1">
    <name type="scientific">marine sediment metagenome</name>
    <dbReference type="NCBI Taxonomy" id="412755"/>
    <lineage>
        <taxon>unclassified sequences</taxon>
        <taxon>metagenomes</taxon>
        <taxon>ecological metagenomes</taxon>
    </lineage>
</organism>
<dbReference type="SUPFAM" id="SSF53335">
    <property type="entry name" value="S-adenosyl-L-methionine-dependent methyltransferases"/>
    <property type="match status" value="1"/>
</dbReference>
<proteinExistence type="predicted"/>
<comment type="caution">
    <text evidence="1">The sequence shown here is derived from an EMBL/GenBank/DDBJ whole genome shotgun (WGS) entry which is preliminary data.</text>
</comment>
<feature type="non-terminal residue" evidence="1">
    <location>
        <position position="108"/>
    </location>
</feature>
<protein>
    <recommendedName>
        <fullName evidence="2">DNA methylase N-4/N-6 domain-containing protein</fullName>
    </recommendedName>
</protein>
<dbReference type="InterPro" id="IPR029063">
    <property type="entry name" value="SAM-dependent_MTases_sf"/>
</dbReference>
<accession>X1F5P6</accession>
<dbReference type="AlphaFoldDB" id="X1F5P6"/>
<dbReference type="EMBL" id="BART01039952">
    <property type="protein sequence ID" value="GAH24704.1"/>
    <property type="molecule type" value="Genomic_DNA"/>
</dbReference>
<dbReference type="GO" id="GO:0008168">
    <property type="term" value="F:methyltransferase activity"/>
    <property type="evidence" value="ECO:0007669"/>
    <property type="project" value="InterPro"/>
</dbReference>
<dbReference type="PROSITE" id="PS00092">
    <property type="entry name" value="N6_MTASE"/>
    <property type="match status" value="1"/>
</dbReference>
<name>X1F5P6_9ZZZZ</name>
<dbReference type="InterPro" id="IPR002052">
    <property type="entry name" value="DNA_methylase_N6_adenine_CS"/>
</dbReference>
<dbReference type="GO" id="GO:0003676">
    <property type="term" value="F:nucleic acid binding"/>
    <property type="evidence" value="ECO:0007669"/>
    <property type="project" value="InterPro"/>
</dbReference>
<dbReference type="GO" id="GO:0032259">
    <property type="term" value="P:methylation"/>
    <property type="evidence" value="ECO:0007669"/>
    <property type="project" value="InterPro"/>
</dbReference>
<evidence type="ECO:0000313" key="1">
    <source>
        <dbReference type="EMBL" id="GAH24704.1"/>
    </source>
</evidence>
<dbReference type="Gene3D" id="3.40.50.150">
    <property type="entry name" value="Vaccinia Virus protein VP39"/>
    <property type="match status" value="1"/>
</dbReference>
<evidence type="ECO:0008006" key="2">
    <source>
        <dbReference type="Google" id="ProtNLM"/>
    </source>
</evidence>
<sequence length="108" mass="12465">RIVLWRAERNSVKPYYDHAGITIYHGDCLEILPQLEPVDLVLTDPPYNCGKDYGVYKDNLPKAEYHSFMAKTAKIALSLALNQFWVAPRYQLTFFLSLFPHAHLIVIT</sequence>
<gene>
    <name evidence="1" type="ORF">S01H4_65346</name>
</gene>
<feature type="non-terminal residue" evidence="1">
    <location>
        <position position="1"/>
    </location>
</feature>
<reference evidence="1" key="1">
    <citation type="journal article" date="2014" name="Front. Microbiol.">
        <title>High frequency of phylogenetically diverse reductive dehalogenase-homologous genes in deep subseafloor sedimentary metagenomes.</title>
        <authorList>
            <person name="Kawai M."/>
            <person name="Futagami T."/>
            <person name="Toyoda A."/>
            <person name="Takaki Y."/>
            <person name="Nishi S."/>
            <person name="Hori S."/>
            <person name="Arai W."/>
            <person name="Tsubouchi T."/>
            <person name="Morono Y."/>
            <person name="Uchiyama I."/>
            <person name="Ito T."/>
            <person name="Fujiyama A."/>
            <person name="Inagaki F."/>
            <person name="Takami H."/>
        </authorList>
    </citation>
    <scope>NUCLEOTIDE SEQUENCE</scope>
    <source>
        <strain evidence="1">Expedition CK06-06</strain>
    </source>
</reference>